<feature type="domain" description="HNH nuclease" evidence="2">
    <location>
        <begin position="416"/>
        <end position="468"/>
    </location>
</feature>
<protein>
    <submittedName>
        <fullName evidence="3">DUF222 domain-containing protein</fullName>
    </submittedName>
</protein>
<gene>
    <name evidence="3" type="ORF">WDU99_08495</name>
</gene>
<dbReference type="RefSeq" id="WP_337332021.1">
    <property type="nucleotide sequence ID" value="NZ_JBBDGM010000006.1"/>
</dbReference>
<evidence type="ECO:0000313" key="3">
    <source>
        <dbReference type="EMBL" id="MEJ1088353.1"/>
    </source>
</evidence>
<evidence type="ECO:0000313" key="4">
    <source>
        <dbReference type="Proteomes" id="UP001371224"/>
    </source>
</evidence>
<comment type="caution">
    <text evidence="3">The sequence shown here is derived from an EMBL/GenBank/DDBJ whole genome shotgun (WGS) entry which is preliminary data.</text>
</comment>
<proteinExistence type="predicted"/>
<sequence>MIISPTFDRMDAAAHVLDEWVSVREQINRLEARASELLIERLSLHDEDVAELPVHREAIWRSMLSEFSAAGRIAQGAAEYAFIDARTLSSGEFPVLRESFRAGRITASHVREILRASSPVTAAITEGTVEQGTLGLYETATVVFAEAESPSRTRVHAKEVAAALAGSTIADRHRRAKADRAVTVQTIGDGLALLQVVLPEHLAVAIHDRLSQMARHQKQHVADREPTLPVDEDALEAEANDPRHFHPDYENPFSGRAGADSGAGANFPGSTIFGDGDTFTSDPFDADRDPFKGDPDAYWAHVEKMISQGSQPIQIPADERTLDQIRADLLADLLLTAEPSEVQGDGLGSIKARIQVTVGAGTLLGTDDALAQLDGHGELHPDIARALAGRNSGWTRLFLDSSGMVTETDTYTPTEPMRRFLRARDQHCRFPGCRMPVHRCETDHTFDFALGGQTSIDNLAHLCKRHHTLKHPDIPDDHRWRVRQLPNWELEWTSPTGRVHTDAPPRRVMFAPSPATAPQGAARSWDDPSDAAGVDAPF</sequence>
<organism evidence="3 4">
    <name type="scientific">Microbacterium bandirmense</name>
    <dbReference type="NCBI Taxonomy" id="3122050"/>
    <lineage>
        <taxon>Bacteria</taxon>
        <taxon>Bacillati</taxon>
        <taxon>Actinomycetota</taxon>
        <taxon>Actinomycetes</taxon>
        <taxon>Micrococcales</taxon>
        <taxon>Microbacteriaceae</taxon>
        <taxon>Microbacterium</taxon>
    </lineage>
</organism>
<evidence type="ECO:0000256" key="1">
    <source>
        <dbReference type="SAM" id="MobiDB-lite"/>
    </source>
</evidence>
<dbReference type="Proteomes" id="UP001371224">
    <property type="component" value="Unassembled WGS sequence"/>
</dbReference>
<feature type="region of interest" description="Disordered" evidence="1">
    <location>
        <begin position="499"/>
        <end position="538"/>
    </location>
</feature>
<evidence type="ECO:0000259" key="2">
    <source>
        <dbReference type="SMART" id="SM00507"/>
    </source>
</evidence>
<dbReference type="Gene3D" id="1.10.30.50">
    <property type="match status" value="1"/>
</dbReference>
<accession>A0ABU8LCD2</accession>
<dbReference type="InterPro" id="IPR003615">
    <property type="entry name" value="HNH_nuc"/>
</dbReference>
<keyword evidence="4" id="KW-1185">Reference proteome</keyword>
<dbReference type="EMBL" id="JBBDGM010000006">
    <property type="protein sequence ID" value="MEJ1088353.1"/>
    <property type="molecule type" value="Genomic_DNA"/>
</dbReference>
<reference evidence="3 4" key="1">
    <citation type="submission" date="2024-02" db="EMBL/GenBank/DDBJ databases">
        <authorList>
            <person name="Saticioglu I.B."/>
        </authorList>
    </citation>
    <scope>NUCLEOTIDE SEQUENCE [LARGE SCALE GENOMIC DNA]</scope>
    <source>
        <strain evidence="3 4">Mu-80</strain>
    </source>
</reference>
<dbReference type="SMART" id="SM00507">
    <property type="entry name" value="HNHc"/>
    <property type="match status" value="1"/>
</dbReference>
<name>A0ABU8LCD2_9MICO</name>
<dbReference type="CDD" id="cd00085">
    <property type="entry name" value="HNHc"/>
    <property type="match status" value="1"/>
</dbReference>